<dbReference type="Proteomes" id="UP000683925">
    <property type="component" value="Unassembled WGS sequence"/>
</dbReference>
<dbReference type="AlphaFoldDB" id="A0A8S1UV90"/>
<gene>
    <name evidence="1" type="ORF">POCTA_138.1.T0520069</name>
</gene>
<sequence length="239" mass="28194">MKSGCATIKNDLEHIKDIHSKWRNVDTKQSQISQIKQLQLTFTEQKNLDFQLPDVFITTRQINSKPLKIKKMKKITSFSFNQSTETNVQSKQLRNQELTTLQAKYYRFKNLSCSVRTTPQSDTLNKSLSIPKNENLYEIDGTKFPYGLYSMHKKRREYIEDAFHNSNSQRSKNMFSDYVDSRISQSEQAQKENKQKEYTSRSFLDNAYFSIICAKNNCKHRIKIKIRDSLPKDSRFQQC</sequence>
<proteinExistence type="predicted"/>
<keyword evidence="2" id="KW-1185">Reference proteome</keyword>
<dbReference type="EMBL" id="CAJJDP010000052">
    <property type="protein sequence ID" value="CAD8168591.1"/>
    <property type="molecule type" value="Genomic_DNA"/>
</dbReference>
<dbReference type="OrthoDB" id="10320327at2759"/>
<evidence type="ECO:0000313" key="2">
    <source>
        <dbReference type="Proteomes" id="UP000683925"/>
    </source>
</evidence>
<name>A0A8S1UV90_PAROT</name>
<comment type="caution">
    <text evidence="1">The sequence shown here is derived from an EMBL/GenBank/DDBJ whole genome shotgun (WGS) entry which is preliminary data.</text>
</comment>
<reference evidence="1" key="1">
    <citation type="submission" date="2021-01" db="EMBL/GenBank/DDBJ databases">
        <authorList>
            <consortium name="Genoscope - CEA"/>
            <person name="William W."/>
        </authorList>
    </citation>
    <scope>NUCLEOTIDE SEQUENCE</scope>
</reference>
<protein>
    <submittedName>
        <fullName evidence="1">Uncharacterized protein</fullName>
    </submittedName>
</protein>
<accession>A0A8S1UV90</accession>
<organism evidence="1 2">
    <name type="scientific">Paramecium octaurelia</name>
    <dbReference type="NCBI Taxonomy" id="43137"/>
    <lineage>
        <taxon>Eukaryota</taxon>
        <taxon>Sar</taxon>
        <taxon>Alveolata</taxon>
        <taxon>Ciliophora</taxon>
        <taxon>Intramacronucleata</taxon>
        <taxon>Oligohymenophorea</taxon>
        <taxon>Peniculida</taxon>
        <taxon>Parameciidae</taxon>
        <taxon>Paramecium</taxon>
    </lineage>
</organism>
<dbReference type="OMA" id="YSIICAK"/>
<evidence type="ECO:0000313" key="1">
    <source>
        <dbReference type="EMBL" id="CAD8168591.1"/>
    </source>
</evidence>